<sequence>MTRLDHLVLAAQTLQEGVEYVQDTLEVLLPPAGGQHPLMGTHNRLLNLGGGVYLEIIAIDPQAPVPGRPRWFELDRFAGPPRLLTWVARTEALERYAALGLGPVTKASRGDLEWHITLPEDGRLHWGGVVPYLIQWGARHPTDTLPDTGCRLLAWKLQHPQPEAVAPVLQQLGLEYSLEVSFHPGLWALLQTPAGRKVLFSQAGGSGGQKTGPASPEIG</sequence>
<dbReference type="Pfam" id="PF13468">
    <property type="entry name" value="Glyoxalase_3"/>
    <property type="match status" value="1"/>
</dbReference>
<dbReference type="EMBL" id="DSWI01000014">
    <property type="protein sequence ID" value="HFG20379.1"/>
    <property type="molecule type" value="Genomic_DNA"/>
</dbReference>
<comment type="caution">
    <text evidence="2">The sequence shown here is derived from an EMBL/GenBank/DDBJ whole genome shotgun (WGS) entry which is preliminary data.</text>
</comment>
<gene>
    <name evidence="2" type="ORF">ENS82_06605</name>
</gene>
<name>A0A7C3HU86_MEIRU</name>
<reference evidence="2" key="1">
    <citation type="journal article" date="2020" name="mSystems">
        <title>Genome- and Community-Level Interaction Insights into Carbon Utilization and Element Cycling Functions of Hydrothermarchaeota in Hydrothermal Sediment.</title>
        <authorList>
            <person name="Zhou Z."/>
            <person name="Liu Y."/>
            <person name="Xu W."/>
            <person name="Pan J."/>
            <person name="Luo Z.H."/>
            <person name="Li M."/>
        </authorList>
    </citation>
    <scope>NUCLEOTIDE SEQUENCE [LARGE SCALE GENOMIC DNA]</scope>
    <source>
        <strain evidence="2">SpSt-524</strain>
    </source>
</reference>
<accession>A0A7C3HU86</accession>
<evidence type="ECO:0000313" key="2">
    <source>
        <dbReference type="EMBL" id="HFG20379.1"/>
    </source>
</evidence>
<evidence type="ECO:0000259" key="1">
    <source>
        <dbReference type="Pfam" id="PF13468"/>
    </source>
</evidence>
<protein>
    <submittedName>
        <fullName evidence="2">VOC family protein</fullName>
    </submittedName>
</protein>
<dbReference type="InterPro" id="IPR029068">
    <property type="entry name" value="Glyas_Bleomycin-R_OHBP_Dase"/>
</dbReference>
<proteinExistence type="predicted"/>
<organism evidence="2">
    <name type="scientific">Meiothermus ruber</name>
    <dbReference type="NCBI Taxonomy" id="277"/>
    <lineage>
        <taxon>Bacteria</taxon>
        <taxon>Thermotogati</taxon>
        <taxon>Deinococcota</taxon>
        <taxon>Deinococci</taxon>
        <taxon>Thermales</taxon>
        <taxon>Thermaceae</taxon>
        <taxon>Meiothermus</taxon>
    </lineage>
</organism>
<dbReference type="Gene3D" id="3.10.180.10">
    <property type="entry name" value="2,3-Dihydroxybiphenyl 1,2-Dioxygenase, domain 1"/>
    <property type="match status" value="1"/>
</dbReference>
<feature type="domain" description="Glyoxalase-like" evidence="1">
    <location>
        <begin position="4"/>
        <end position="172"/>
    </location>
</feature>
<dbReference type="AlphaFoldDB" id="A0A7C3HU86"/>
<dbReference type="InterPro" id="IPR025870">
    <property type="entry name" value="Glyoxalase-like_dom"/>
</dbReference>